<evidence type="ECO:0008006" key="4">
    <source>
        <dbReference type="Google" id="ProtNLM"/>
    </source>
</evidence>
<protein>
    <recommendedName>
        <fullName evidence="4">C2H2-type domain-containing protein</fullName>
    </recommendedName>
</protein>
<keyword evidence="3" id="KW-1185">Reference proteome</keyword>
<evidence type="ECO:0000256" key="1">
    <source>
        <dbReference type="SAM" id="MobiDB-lite"/>
    </source>
</evidence>
<name>A0A9N9Y4N1_9HYPO</name>
<feature type="region of interest" description="Disordered" evidence="1">
    <location>
        <begin position="178"/>
        <end position="204"/>
    </location>
</feature>
<gene>
    <name evidence="2" type="ORF">CBYS24578_00007885</name>
</gene>
<dbReference type="Proteomes" id="UP000754883">
    <property type="component" value="Unassembled WGS sequence"/>
</dbReference>
<evidence type="ECO:0000313" key="2">
    <source>
        <dbReference type="EMBL" id="CAG9986688.1"/>
    </source>
</evidence>
<reference evidence="2" key="1">
    <citation type="submission" date="2021-10" db="EMBL/GenBank/DDBJ databases">
        <authorList>
            <person name="Piombo E."/>
        </authorList>
    </citation>
    <scope>NUCLEOTIDE SEQUENCE</scope>
</reference>
<comment type="caution">
    <text evidence="2">The sequence shown here is derived from an EMBL/GenBank/DDBJ whole genome shotgun (WGS) entry which is preliminary data.</text>
</comment>
<dbReference type="EMBL" id="CABFNO020001405">
    <property type="protein sequence ID" value="CAG9986688.1"/>
    <property type="molecule type" value="Genomic_DNA"/>
</dbReference>
<organism evidence="2 3">
    <name type="scientific">Clonostachys byssicola</name>
    <dbReference type="NCBI Taxonomy" id="160290"/>
    <lineage>
        <taxon>Eukaryota</taxon>
        <taxon>Fungi</taxon>
        <taxon>Dikarya</taxon>
        <taxon>Ascomycota</taxon>
        <taxon>Pezizomycotina</taxon>
        <taxon>Sordariomycetes</taxon>
        <taxon>Hypocreomycetidae</taxon>
        <taxon>Hypocreales</taxon>
        <taxon>Bionectriaceae</taxon>
        <taxon>Clonostachys</taxon>
    </lineage>
</organism>
<dbReference type="OrthoDB" id="3521097at2759"/>
<feature type="compositionally biased region" description="Polar residues" evidence="1">
    <location>
        <begin position="1149"/>
        <end position="1161"/>
    </location>
</feature>
<evidence type="ECO:0000313" key="3">
    <source>
        <dbReference type="Proteomes" id="UP000754883"/>
    </source>
</evidence>
<feature type="compositionally biased region" description="Polar residues" evidence="1">
    <location>
        <begin position="829"/>
        <end position="854"/>
    </location>
</feature>
<dbReference type="PANTHER" id="PTHR38166">
    <property type="entry name" value="C2H2-TYPE DOMAIN-CONTAINING PROTEIN-RELATED"/>
    <property type="match status" value="1"/>
</dbReference>
<feature type="region of interest" description="Disordered" evidence="1">
    <location>
        <begin position="1129"/>
        <end position="1164"/>
    </location>
</feature>
<feature type="region of interest" description="Disordered" evidence="1">
    <location>
        <begin position="823"/>
        <end position="884"/>
    </location>
</feature>
<proteinExistence type="predicted"/>
<dbReference type="AlphaFoldDB" id="A0A9N9Y4N1"/>
<sequence>MNGAEISDGGLGTECGDVGNVDIPPGAEFESCKACKDDCNTACSNFDPILNGVIQPLLVKYESSNLKALLEGYKRETKRRTHPLCLREVECYLVSAAVEWAADRADYLQFCSRLIIQSHRALTTSESRRVDPNQTLTNEEYYEKLWDKVCDNSQVLPVSEGSEALLAELTNKSWLSPISGRNVENTRKGNDPPDSAYVSTSRHDASCAPVPGPVDLDILKNCHVENVRKEKEFADSAYVSASRHEGSCAPVPGPFELDDPETCDSRTKFSHASSVSDGRIVNYLSVLCEEIHGALQQTFDPLKWAKVSEKLPELLKAFAIKLGNAEGSKQHWEIMYFVYRRHNDIASHLQSLFGCKTADPEKGGPRAMSLEDKMLLWDQKTMENTPTFQPGELFQGISEEPIIRTSNVEAYKSLILENPAYGWLLSSLKQNSILEMENSAQTRIREKVLRQLPTGNMSRKSAPQIHHCRIDFQLDPAAYRHHLPGDYSNPVRDLDAKRVLVASSSYVQVVTVKQYFEQTWSFNGPSFLDAFLVIANLAPGKKYSGELPDKTRLSANAANKGFQLTVSGSAASAAECAEQLAWLMAALESSLRNSLATCHPFIESIPEQVPSQRVESTAHFSICQNVVQKPALAPALREWQEYLGMPPLVVGFPVLARPKGCDGLEIHSLADLLDFCKASDVTLVEGATFIEGQKTVLVASQTIGNMVIWMNADRGDINPSGFSRMTISVKDRLEGARHIYDPRPSKESLRFGDDVSDSESIVFDQDGQRLSVSRNSSSEYLDSDILSLDESSDSMQSLSLGESGYQVLDGCFERLWSEFRGASPGFKQESGSSGNSSLKPESNTNDTTGFNANQTRRRKRALPPDGGEDGAPSPSKPPSKRLNSEAEGKQWACPFWKKNADHHRACFRYKLMRVQDVKQHLVRRHTPKFYCECCLKIFADEIQHHEHVTHANGDYCKRDPAAELKGISHQQSRELSTKSKKASSEIERWYHIWYILFPGIQAPRSPYMDSELSEDMCAFHEFFDRRGQSIIAEELENDPVLASTPHMHRHHIQNLFVRGLSRVFDSWRTTRGPVLGSDAVQIPFTPSGLDRGRSSLGTSNVLVGEPSMASSDYVSIPVGMPQGSSYNRMPQETPYNELPQGSPYGAAVTQGSPNGNQSEYPPSSGFAFSYFESEASFSGDPNFCFTPGDLLQDTTEEYFNTEP</sequence>
<dbReference type="PANTHER" id="PTHR38166:SF1">
    <property type="entry name" value="C2H2-TYPE DOMAIN-CONTAINING PROTEIN"/>
    <property type="match status" value="1"/>
</dbReference>
<accession>A0A9N9Y4N1</accession>